<keyword evidence="4" id="KW-0802">TPR repeat</keyword>
<dbReference type="EMBL" id="CP126980">
    <property type="protein sequence ID" value="WIM93010.1"/>
    <property type="molecule type" value="Genomic_DNA"/>
</dbReference>
<feature type="repeat" description="WD" evidence="3">
    <location>
        <begin position="730"/>
        <end position="771"/>
    </location>
</feature>
<evidence type="ECO:0000256" key="4">
    <source>
        <dbReference type="PROSITE-ProRule" id="PRU00339"/>
    </source>
</evidence>
<keyword evidence="6" id="KW-0418">Kinase</keyword>
<dbReference type="PROSITE" id="PS00678">
    <property type="entry name" value="WD_REPEATS_1"/>
    <property type="match status" value="7"/>
</dbReference>
<dbReference type="SUPFAM" id="SSF50969">
    <property type="entry name" value="YVTN repeat-like/Quinoprotein amine dehydrogenase"/>
    <property type="match status" value="1"/>
</dbReference>
<dbReference type="Pfam" id="PF00400">
    <property type="entry name" value="WD40"/>
    <property type="match status" value="9"/>
</dbReference>
<evidence type="ECO:0000259" key="5">
    <source>
        <dbReference type="PROSITE" id="PS50011"/>
    </source>
</evidence>
<evidence type="ECO:0000313" key="7">
    <source>
        <dbReference type="Proteomes" id="UP001240150"/>
    </source>
</evidence>
<feature type="repeat" description="WD" evidence="3">
    <location>
        <begin position="523"/>
        <end position="565"/>
    </location>
</feature>
<keyword evidence="1 3" id="KW-0853">WD repeat</keyword>
<dbReference type="Proteomes" id="UP001240150">
    <property type="component" value="Chromosome"/>
</dbReference>
<feature type="repeat" description="WD" evidence="3">
    <location>
        <begin position="942"/>
        <end position="975"/>
    </location>
</feature>
<feature type="repeat" description="WD" evidence="3">
    <location>
        <begin position="688"/>
        <end position="729"/>
    </location>
</feature>
<dbReference type="PANTHER" id="PTHR19848:SF8">
    <property type="entry name" value="F-BOX AND WD REPEAT DOMAIN CONTAINING 7"/>
    <property type="match status" value="1"/>
</dbReference>
<reference evidence="6 7" key="1">
    <citation type="submission" date="2023-06" db="EMBL/GenBank/DDBJ databases">
        <authorList>
            <person name="Yushchuk O."/>
            <person name="Binda E."/>
            <person name="Ruckert-Reed C."/>
            <person name="Fedorenko V."/>
            <person name="Kalinowski J."/>
            <person name="Marinelli F."/>
        </authorList>
    </citation>
    <scope>NUCLEOTIDE SEQUENCE [LARGE SCALE GENOMIC DNA]</scope>
    <source>
        <strain evidence="6 7">NRRL 3884</strain>
    </source>
</reference>
<dbReference type="InterPro" id="IPR019775">
    <property type="entry name" value="WD40_repeat_CS"/>
</dbReference>
<dbReference type="Gene3D" id="2.130.10.10">
    <property type="entry name" value="YVTN repeat-like/Quinoprotein amine dehydrogenase"/>
    <property type="match status" value="5"/>
</dbReference>
<dbReference type="RefSeq" id="WP_284914218.1">
    <property type="nucleotide sequence ID" value="NZ_CP126980.1"/>
</dbReference>
<dbReference type="InterPro" id="IPR036322">
    <property type="entry name" value="WD40_repeat_dom_sf"/>
</dbReference>
<dbReference type="PRINTS" id="PR00320">
    <property type="entry name" value="GPROTEINBRPT"/>
</dbReference>
<evidence type="ECO:0000313" key="6">
    <source>
        <dbReference type="EMBL" id="WIM93010.1"/>
    </source>
</evidence>
<sequence>MNVDGALEAAERWMSLPRHRNVRICHYAEIVDGHPRLDVEQVDGGPVRDLVDAASPLDRVLDIAIQTAWGVGHAHRHGVAHGDLGAGSVLMTPDGTVKVTGFGVARETARRADVAGVVTLVRELGGPALPVPLAELLDRCLDDGPPVADVAAGLVRMYRQQCGRPYPRPAPQPLPRTSDELSDHGLVLAALGRTEAARSAFGQALALHPGHPEATYNDGLLRWRAGELTDDRLLTALDAIGTGSPPWQGGHLRGEVHLERGDAAAALPLLLEASRAAGDNIQVETAFRYAVHAERPPRPQPRTVRVRPGIRTDSLHGGPGHQVDHVRLSADGRIAVTAGNETVQAWDTRSGRCLSEAHEHAGKASALHITADGRHVLSGARDGTVSWRALRDGQLLRRFRTGEQVVDVWAGDDARTAVITVESRFQVWDLRDGRLLRAIDHDGPIVAAAVSADGRRAVSAGRDHVVRLWDLPTGQCLLRLDGHTSRVHALRLSADGRVAVSAGEYDPVIRVWDLAGGRCRHLLTGHVREARGLAVSPDGRYALSGGGTDHTVRLWELAAGRCLRTFASEYDDTVALSADGRVAAAGGLTGVVRVWDVPAPTGHAAPLQPCRPRSSTEAEALAAAASSILDRAELAIAEERFDAAHALLAGLRTDRRHDRTPRALRAWQRLSARVDRVAVEDVLVARTLGGHTDRVASICAGPDGRIAVSGGRDGTLRVWDLASGECRRTLTGHTGAVLSVAASGDGRTVVSAGRDKTVRVWELDSGRCVRTLTGHDSLVYAVAVSADGRRAVSGARDGDRLLVWDLDSGDSIHRLGGHTGGVPTVAITADGRRAVSGSHDGTARVWDLDTGDCVRVLDASHQGFAVAAVRLGAGGDRVLTVDAGGRARLWDLTSGARPRTFAPDWSGCTDVRLSDDGRYALAAGDRLLRLYDLATGDPAYDLPDRPAEISAVCLSPDGRFVAAACRDTTVRTWELTWRLRPTADRRVLARPLVEESVAQGSNVIGADHEGG</sequence>
<dbReference type="PROSITE" id="PS50294">
    <property type="entry name" value="WD_REPEATS_REGION"/>
    <property type="match status" value="7"/>
</dbReference>
<dbReference type="InterPro" id="IPR001245">
    <property type="entry name" value="Ser-Thr/Tyr_kinase_cat_dom"/>
</dbReference>
<dbReference type="Gene3D" id="1.10.510.10">
    <property type="entry name" value="Transferase(Phosphotransferase) domain 1"/>
    <property type="match status" value="1"/>
</dbReference>
<accession>A0ABY8W5C1</accession>
<evidence type="ECO:0000256" key="1">
    <source>
        <dbReference type="ARBA" id="ARBA00022574"/>
    </source>
</evidence>
<dbReference type="SUPFAM" id="SSF50978">
    <property type="entry name" value="WD40 repeat-like"/>
    <property type="match status" value="1"/>
</dbReference>
<dbReference type="InterPro" id="IPR011009">
    <property type="entry name" value="Kinase-like_dom_sf"/>
</dbReference>
<proteinExistence type="predicted"/>
<dbReference type="SMART" id="SM00320">
    <property type="entry name" value="WD40"/>
    <property type="match status" value="13"/>
</dbReference>
<dbReference type="InterPro" id="IPR011044">
    <property type="entry name" value="Quino_amine_DH_bsu"/>
</dbReference>
<feature type="repeat" description="TPR" evidence="4">
    <location>
        <begin position="178"/>
        <end position="211"/>
    </location>
</feature>
<dbReference type="InterPro" id="IPR001680">
    <property type="entry name" value="WD40_rpt"/>
</dbReference>
<dbReference type="PANTHER" id="PTHR19848">
    <property type="entry name" value="WD40 REPEAT PROTEIN"/>
    <property type="match status" value="1"/>
</dbReference>
<dbReference type="Gene3D" id="1.25.40.10">
    <property type="entry name" value="Tetratricopeptide repeat domain"/>
    <property type="match status" value="1"/>
</dbReference>
<dbReference type="Pfam" id="PF07714">
    <property type="entry name" value="PK_Tyr_Ser-Thr"/>
    <property type="match status" value="1"/>
</dbReference>
<dbReference type="InterPro" id="IPR011990">
    <property type="entry name" value="TPR-like_helical_dom_sf"/>
</dbReference>
<dbReference type="InterPro" id="IPR020472">
    <property type="entry name" value="WD40_PAC1"/>
</dbReference>
<feature type="repeat" description="WD" evidence="3">
    <location>
        <begin position="815"/>
        <end position="856"/>
    </location>
</feature>
<keyword evidence="7" id="KW-1185">Reference proteome</keyword>
<gene>
    <name evidence="6" type="ORF">ACTOB_004975</name>
</gene>
<dbReference type="SUPFAM" id="SSF56112">
    <property type="entry name" value="Protein kinase-like (PK-like)"/>
    <property type="match status" value="1"/>
</dbReference>
<evidence type="ECO:0000256" key="3">
    <source>
        <dbReference type="PROSITE-ProRule" id="PRU00221"/>
    </source>
</evidence>
<dbReference type="InterPro" id="IPR000719">
    <property type="entry name" value="Prot_kinase_dom"/>
</dbReference>
<dbReference type="GO" id="GO:0016301">
    <property type="term" value="F:kinase activity"/>
    <property type="evidence" value="ECO:0007669"/>
    <property type="project" value="UniProtKB-KW"/>
</dbReference>
<keyword evidence="2" id="KW-0677">Repeat</keyword>
<feature type="domain" description="Protein kinase" evidence="5">
    <location>
        <begin position="1"/>
        <end position="234"/>
    </location>
</feature>
<organism evidence="6 7">
    <name type="scientific">Actinoplanes oblitus</name>
    <dbReference type="NCBI Taxonomy" id="3040509"/>
    <lineage>
        <taxon>Bacteria</taxon>
        <taxon>Bacillati</taxon>
        <taxon>Actinomycetota</taxon>
        <taxon>Actinomycetes</taxon>
        <taxon>Micromonosporales</taxon>
        <taxon>Micromonosporaceae</taxon>
        <taxon>Actinoplanes</taxon>
    </lineage>
</organism>
<dbReference type="InterPro" id="IPR015943">
    <property type="entry name" value="WD40/YVTN_repeat-like_dom_sf"/>
</dbReference>
<dbReference type="PROSITE" id="PS50011">
    <property type="entry name" value="PROTEIN_KINASE_DOM"/>
    <property type="match status" value="1"/>
</dbReference>
<feature type="repeat" description="WD" evidence="3">
    <location>
        <begin position="772"/>
        <end position="814"/>
    </location>
</feature>
<evidence type="ECO:0000256" key="2">
    <source>
        <dbReference type="ARBA" id="ARBA00022737"/>
    </source>
</evidence>
<dbReference type="PROSITE" id="PS50005">
    <property type="entry name" value="TPR"/>
    <property type="match status" value="1"/>
</dbReference>
<dbReference type="InterPro" id="IPR019734">
    <property type="entry name" value="TPR_rpt"/>
</dbReference>
<keyword evidence="6" id="KW-0808">Transferase</keyword>
<dbReference type="PROSITE" id="PS50082">
    <property type="entry name" value="WD_REPEATS_2"/>
    <property type="match status" value="8"/>
</dbReference>
<dbReference type="SUPFAM" id="SSF48452">
    <property type="entry name" value="TPR-like"/>
    <property type="match status" value="1"/>
</dbReference>
<feature type="repeat" description="WD" evidence="3">
    <location>
        <begin position="480"/>
        <end position="522"/>
    </location>
</feature>
<feature type="repeat" description="WD" evidence="3">
    <location>
        <begin position="438"/>
        <end position="479"/>
    </location>
</feature>
<protein>
    <submittedName>
        <fullName evidence="6">Protein kinase</fullName>
    </submittedName>
</protein>
<dbReference type="SUPFAM" id="SSF63829">
    <property type="entry name" value="Calcium-dependent phosphotriesterase"/>
    <property type="match status" value="1"/>
</dbReference>
<dbReference type="CDD" id="cd00200">
    <property type="entry name" value="WD40"/>
    <property type="match status" value="2"/>
</dbReference>
<name>A0ABY8W5C1_9ACTN</name>